<organism evidence="1">
    <name type="scientific">Clandestinovirus</name>
    <dbReference type="NCBI Taxonomy" id="2831644"/>
    <lineage>
        <taxon>Viruses</taxon>
    </lineage>
</organism>
<name>A0A8F8PND6_9VIRU</name>
<evidence type="ECO:0000313" key="1">
    <source>
        <dbReference type="EMBL" id="QYA18727.1"/>
    </source>
</evidence>
<sequence>MVITCVERFSGLYKHQLNGTFYSLNSVAFALHKNVNTMDNDLPAGGVGAVVWEILYFPSGPGNCHTIPPANAAFYTEEAEARAAFEDLTSNPQKAREIIKNWYPHLNFIDEVPRLELRRRHESYLKQTNKVLLF</sequence>
<proteinExistence type="predicted"/>
<protein>
    <submittedName>
        <fullName evidence="1">Uncharacterized protein</fullName>
    </submittedName>
</protein>
<accession>A0A8F8PND6</accession>
<gene>
    <name evidence="1" type="ORF">KOM_12_459</name>
</gene>
<dbReference type="EMBL" id="MZ420154">
    <property type="protein sequence ID" value="QYA18727.1"/>
    <property type="molecule type" value="Genomic_DNA"/>
</dbReference>
<reference evidence="1" key="1">
    <citation type="submission" date="2021-06" db="EMBL/GenBank/DDBJ databases">
        <authorList>
            <person name="Rolland C."/>
        </authorList>
    </citation>
    <scope>NUCLEOTIDE SEQUENCE</scope>
    <source>
        <strain evidence="1">347.936635</strain>
    </source>
</reference>